<dbReference type="Pfam" id="PF08895">
    <property type="entry name" value="DUF1840"/>
    <property type="match status" value="1"/>
</dbReference>
<accession>A0ABW7EQT6</accession>
<proteinExistence type="predicted"/>
<dbReference type="InterPro" id="IPR014991">
    <property type="entry name" value="DUF1840"/>
</dbReference>
<dbReference type="Proteomes" id="UP001606300">
    <property type="component" value="Unassembled WGS sequence"/>
</dbReference>
<sequence length="107" mass="11310">MLYTFKSKAGADVLMLGEAGDAVLRLMGREPAPRGILQCGDLPALLQALDAGIAADEAEFQRQVAEATAAGEPAPVRAGVGLRQRAWPLRELMTVSHRDGADVVWGV</sequence>
<evidence type="ECO:0000313" key="2">
    <source>
        <dbReference type="Proteomes" id="UP001606300"/>
    </source>
</evidence>
<evidence type="ECO:0000313" key="1">
    <source>
        <dbReference type="EMBL" id="MFG6415860.1"/>
    </source>
</evidence>
<organism evidence="1 2">
    <name type="scientific">Pelomonas dachongensis</name>
    <dbReference type="NCBI Taxonomy" id="3299029"/>
    <lineage>
        <taxon>Bacteria</taxon>
        <taxon>Pseudomonadati</taxon>
        <taxon>Pseudomonadota</taxon>
        <taxon>Betaproteobacteria</taxon>
        <taxon>Burkholderiales</taxon>
        <taxon>Sphaerotilaceae</taxon>
        <taxon>Roseateles</taxon>
    </lineage>
</organism>
<comment type="caution">
    <text evidence="1">The sequence shown here is derived from an EMBL/GenBank/DDBJ whole genome shotgun (WGS) entry which is preliminary data.</text>
</comment>
<keyword evidence="2" id="KW-1185">Reference proteome</keyword>
<reference evidence="1 2" key="1">
    <citation type="submission" date="2024-09" db="EMBL/GenBank/DDBJ databases">
        <title>Novel species of the genus Pelomonas and Roseateles isolated from streams.</title>
        <authorList>
            <person name="Lu H."/>
        </authorList>
    </citation>
    <scope>NUCLEOTIDE SEQUENCE [LARGE SCALE GENOMIC DNA]</scope>
    <source>
        <strain evidence="1 2">DC23W</strain>
    </source>
</reference>
<protein>
    <submittedName>
        <fullName evidence="1">DUF1840 domain-containing protein</fullName>
    </submittedName>
</protein>
<dbReference type="RefSeq" id="WP_394471930.1">
    <property type="nucleotide sequence ID" value="NZ_JBIGHY010000007.1"/>
</dbReference>
<name>A0ABW7EQT6_9BURK</name>
<gene>
    <name evidence="1" type="ORF">ACG02S_18355</name>
</gene>
<dbReference type="EMBL" id="JBIGHY010000007">
    <property type="protein sequence ID" value="MFG6415860.1"/>
    <property type="molecule type" value="Genomic_DNA"/>
</dbReference>